<gene>
    <name evidence="1" type="ORF">SAMN05216186_10896</name>
</gene>
<dbReference type="Proteomes" id="UP000198706">
    <property type="component" value="Unassembled WGS sequence"/>
</dbReference>
<organism evidence="1 2">
    <name type="scientific">Pseudomonas indica</name>
    <dbReference type="NCBI Taxonomy" id="137658"/>
    <lineage>
        <taxon>Bacteria</taxon>
        <taxon>Pseudomonadati</taxon>
        <taxon>Pseudomonadota</taxon>
        <taxon>Gammaproteobacteria</taxon>
        <taxon>Pseudomonadales</taxon>
        <taxon>Pseudomonadaceae</taxon>
        <taxon>Pseudomonas</taxon>
    </lineage>
</organism>
<dbReference type="STRING" id="137658.SAMN05216186_10896"/>
<evidence type="ECO:0000313" key="1">
    <source>
        <dbReference type="EMBL" id="SDK57006.1"/>
    </source>
</evidence>
<reference evidence="1 2" key="1">
    <citation type="submission" date="2016-10" db="EMBL/GenBank/DDBJ databases">
        <authorList>
            <person name="de Groot N.N."/>
        </authorList>
    </citation>
    <scope>NUCLEOTIDE SEQUENCE [LARGE SCALE GENOMIC DNA]</scope>
    <source>
        <strain evidence="1 2">JCM 21544</strain>
    </source>
</reference>
<accession>A0A1G9CZ75</accession>
<proteinExistence type="predicted"/>
<dbReference type="EMBL" id="FNFD01000008">
    <property type="protein sequence ID" value="SDK57006.1"/>
    <property type="molecule type" value="Genomic_DNA"/>
</dbReference>
<sequence>MAYFTLDKPTLFMGYPFDFHSHFAGILPVESRMHWSAADWPAQPIPLPKGRSTTFQVAKGQELSLIGLLMAKNGIHPDAPHEAREKAREAAHYELFELALQRTIARNPFLAFDKEAYLRGECAAESTYLACAILLQRFGNLGVAPAIDQPDLYRAVAELLRSEAVRDAETFELVRYFNRKIWTANKYTPFDDAYWTRGIIRDRHPELFAGFTLCFLREEGIAYTQTATGEDEIDDLNTLFAAFNQAHGTAYRLLAHTAHGYTALTPFNKDLAAIRTHFELVGDAPKSPTLVGIDLLGAETRTGFYRDFFAFVLGSLSLFKTYAEKNPDTRKVVLHIHCGEGTGISDNNRSLCGYFLRNATHVEPGVFYRNLCAYAYKCYANTLLQGPVKQRDKRNRGLSTDDHSALAGLFDELFQDNSLTVAGLRLRRFDITSATTQSLVAYYARTNIMNLSRALDAQDGQGPTCYERLTEPDSPFTLRIGHAYHYRNYIASKYPALLFDTNLGSNFITGAAGLFDSAQAYRLNRGLRHLNGFIGTDVLRELIDAVAYQGEERLDQSQIDYVYGLTASEAAFHQGMQHFAQHLPPGTPAAIGDRLHFYFQQQCDLHRPLCEGKGYPLLQLYLKLFAQVLNWRSYLLGADGQGVEHSNVQDEAMRMSILLNYGLASREGRILEASLENTHRLFVALGKAYWDATIGTPGEPAIALEWRRLSRLEGFESPDSVVLIESRRI</sequence>
<name>A0A1G9CZ75_9PSED</name>
<evidence type="ECO:0000313" key="2">
    <source>
        <dbReference type="Proteomes" id="UP000198706"/>
    </source>
</evidence>
<keyword evidence="2" id="KW-1185">Reference proteome</keyword>
<dbReference type="AlphaFoldDB" id="A0A1G9CZ75"/>
<protein>
    <submittedName>
        <fullName evidence="1">Uncharacterized protein</fullName>
    </submittedName>
</protein>
<dbReference type="RefSeq" id="WP_084336223.1">
    <property type="nucleotide sequence ID" value="NZ_FNFD01000008.1"/>
</dbReference>